<gene>
    <name evidence="11" type="ORF">RRH01S_03_00930</name>
</gene>
<organism evidence="11 12">
    <name type="scientific">Rhizobium rhizogenes NBRC 13257</name>
    <dbReference type="NCBI Taxonomy" id="1220581"/>
    <lineage>
        <taxon>Bacteria</taxon>
        <taxon>Pseudomonadati</taxon>
        <taxon>Pseudomonadota</taxon>
        <taxon>Alphaproteobacteria</taxon>
        <taxon>Hyphomicrobiales</taxon>
        <taxon>Rhizobiaceae</taxon>
        <taxon>Rhizobium/Agrobacterium group</taxon>
        <taxon>Rhizobium</taxon>
    </lineage>
</organism>
<dbReference type="PANTHER" id="PTHR11550:SF0">
    <property type="entry name" value="CTP SYNTHASE-RELATED"/>
    <property type="match status" value="1"/>
</dbReference>
<dbReference type="GO" id="GO:0019856">
    <property type="term" value="P:pyrimidine nucleobase biosynthetic process"/>
    <property type="evidence" value="ECO:0007669"/>
    <property type="project" value="TreeGrafter"/>
</dbReference>
<evidence type="ECO:0000259" key="10">
    <source>
        <dbReference type="Pfam" id="PF00117"/>
    </source>
</evidence>
<comment type="catalytic activity">
    <reaction evidence="9">
        <text>UTP + L-glutamine + ATP + H2O = CTP + L-glutamate + ADP + phosphate + 2 H(+)</text>
        <dbReference type="Rhea" id="RHEA:26426"/>
        <dbReference type="ChEBI" id="CHEBI:15377"/>
        <dbReference type="ChEBI" id="CHEBI:15378"/>
        <dbReference type="ChEBI" id="CHEBI:29985"/>
        <dbReference type="ChEBI" id="CHEBI:30616"/>
        <dbReference type="ChEBI" id="CHEBI:37563"/>
        <dbReference type="ChEBI" id="CHEBI:43474"/>
        <dbReference type="ChEBI" id="CHEBI:46398"/>
        <dbReference type="ChEBI" id="CHEBI:58359"/>
        <dbReference type="ChEBI" id="CHEBI:456216"/>
        <dbReference type="EC" id="6.3.4.2"/>
    </reaction>
</comment>
<dbReference type="EC" id="6.3.4.2" evidence="3"/>
<dbReference type="GO" id="GO:0003883">
    <property type="term" value="F:CTP synthase activity"/>
    <property type="evidence" value="ECO:0007669"/>
    <property type="project" value="UniProtKB-EC"/>
</dbReference>
<keyword evidence="6" id="KW-0067">ATP-binding</keyword>
<evidence type="ECO:0000313" key="11">
    <source>
        <dbReference type="EMBL" id="GAJ92025.1"/>
    </source>
</evidence>
<accession>A0AA87PYH9</accession>
<dbReference type="GO" id="GO:0005524">
    <property type="term" value="F:ATP binding"/>
    <property type="evidence" value="ECO:0007669"/>
    <property type="project" value="UniProtKB-KW"/>
</dbReference>
<keyword evidence="4" id="KW-0436">Ligase</keyword>
<dbReference type="Gene3D" id="3.40.50.880">
    <property type="match status" value="1"/>
</dbReference>
<evidence type="ECO:0000256" key="5">
    <source>
        <dbReference type="ARBA" id="ARBA00022741"/>
    </source>
</evidence>
<dbReference type="PROSITE" id="PS51273">
    <property type="entry name" value="GATASE_TYPE_1"/>
    <property type="match status" value="1"/>
</dbReference>
<dbReference type="EMBL" id="BAYX01000003">
    <property type="protein sequence ID" value="GAJ92025.1"/>
    <property type="molecule type" value="Genomic_DNA"/>
</dbReference>
<evidence type="ECO:0000256" key="2">
    <source>
        <dbReference type="ARBA" id="ARBA00007533"/>
    </source>
</evidence>
<proteinExistence type="inferred from homology"/>
<evidence type="ECO:0000256" key="4">
    <source>
        <dbReference type="ARBA" id="ARBA00022598"/>
    </source>
</evidence>
<comment type="similarity">
    <text evidence="2">Belongs to the CTP synthase family.</text>
</comment>
<dbReference type="InterPro" id="IPR004468">
    <property type="entry name" value="CTP_synthase"/>
</dbReference>
<dbReference type="AlphaFoldDB" id="A0AA87PYH9"/>
<evidence type="ECO:0000256" key="3">
    <source>
        <dbReference type="ARBA" id="ARBA00012291"/>
    </source>
</evidence>
<dbReference type="InterPro" id="IPR017926">
    <property type="entry name" value="GATASE"/>
</dbReference>
<dbReference type="GO" id="GO:0006241">
    <property type="term" value="P:CTP biosynthetic process"/>
    <property type="evidence" value="ECO:0007669"/>
    <property type="project" value="TreeGrafter"/>
</dbReference>
<evidence type="ECO:0000256" key="7">
    <source>
        <dbReference type="ARBA" id="ARBA00022962"/>
    </source>
</evidence>
<comment type="pathway">
    <text evidence="1">Pyrimidine metabolism; CTP biosynthesis via de novo pathway; CTP from UDP: step 2/2.</text>
</comment>
<keyword evidence="7" id="KW-0315">Glutamine amidotransferase</keyword>
<comment type="caution">
    <text evidence="11">The sequence shown here is derived from an EMBL/GenBank/DDBJ whole genome shotgun (WGS) entry which is preliminary data.</text>
</comment>
<keyword evidence="8" id="KW-0665">Pyrimidine biosynthesis</keyword>
<dbReference type="Proteomes" id="UP000026941">
    <property type="component" value="Unassembled WGS sequence"/>
</dbReference>
<reference evidence="11 12" key="1">
    <citation type="submission" date="2014-05" db="EMBL/GenBank/DDBJ databases">
        <title>Whole genome shotgun sequence of Rhizobium rhizogenes NBRC 13257.</title>
        <authorList>
            <person name="Katano-Makiyama Y."/>
            <person name="Hosoyama A."/>
            <person name="Hashimoto M."/>
            <person name="Hosoyama Y."/>
            <person name="Noguchi M."/>
            <person name="Tsuchikane K."/>
            <person name="Kimura A."/>
            <person name="Ohji S."/>
            <person name="Ichikawa N."/>
            <person name="Yamazoe A."/>
            <person name="Fujita N."/>
        </authorList>
    </citation>
    <scope>NUCLEOTIDE SEQUENCE [LARGE SCALE GENOMIC DNA]</scope>
    <source>
        <strain evidence="11 12">NBRC 13257</strain>
    </source>
</reference>
<name>A0AA87PYH9_RHIRH</name>
<protein>
    <recommendedName>
        <fullName evidence="3">CTP synthase (glutamine hydrolyzing)</fullName>
        <ecNumber evidence="3">6.3.4.2</ecNumber>
    </recommendedName>
</protein>
<evidence type="ECO:0000313" key="12">
    <source>
        <dbReference type="Proteomes" id="UP000026941"/>
    </source>
</evidence>
<evidence type="ECO:0000256" key="9">
    <source>
        <dbReference type="ARBA" id="ARBA00047781"/>
    </source>
</evidence>
<keyword evidence="5" id="KW-0547">Nucleotide-binding</keyword>
<dbReference type="PANTHER" id="PTHR11550">
    <property type="entry name" value="CTP SYNTHASE"/>
    <property type="match status" value="1"/>
</dbReference>
<evidence type="ECO:0000256" key="8">
    <source>
        <dbReference type="ARBA" id="ARBA00022975"/>
    </source>
</evidence>
<dbReference type="InterPro" id="IPR029062">
    <property type="entry name" value="Class_I_gatase-like"/>
</dbReference>
<sequence length="408" mass="42982">MGLILVLHDTSRPALYGAVAAAIAAARQCGFMHVAARFDTRLHADAAQHVIASGGLGPSGLCWFERLSGKQVPPVATPESILDAARMQNVVVPIHPAFLADQDMPTTLSSAAQALGIKVKAITVHEGSDCFFDAATQELLALRDRFGRIGLRAPPFWEGDGLTIGLVGAESDHRDVYPAALASLADAADSLSIPIDARFIDPVHINQFEDPAIFDGLSGILLPGGADMKNVAGQTAAAALSLESGLPTVGLCLGMQTMATAVAWRALGRKTANLAEADPDARIKTFVPMAGAQGPDETLLPLHRTGDQAIDIVSDTQLSVIIRSERQIRCNHRFRLNPALLPDLEVAGLRVAAFSSLGAIVDAIEVPGHAFFIGMQGHPELSSRADMPHPLLVAFLEAAAKRCPSTMS</sequence>
<feature type="domain" description="Glutamine amidotransferase" evidence="10">
    <location>
        <begin position="213"/>
        <end position="395"/>
    </location>
</feature>
<dbReference type="Pfam" id="PF00117">
    <property type="entry name" value="GATase"/>
    <property type="match status" value="1"/>
</dbReference>
<dbReference type="SUPFAM" id="SSF52317">
    <property type="entry name" value="Class I glutamine amidotransferase-like"/>
    <property type="match status" value="1"/>
</dbReference>
<dbReference type="GO" id="GO:0042802">
    <property type="term" value="F:identical protein binding"/>
    <property type="evidence" value="ECO:0007669"/>
    <property type="project" value="TreeGrafter"/>
</dbReference>
<evidence type="ECO:0000256" key="1">
    <source>
        <dbReference type="ARBA" id="ARBA00005171"/>
    </source>
</evidence>
<evidence type="ECO:0000256" key="6">
    <source>
        <dbReference type="ARBA" id="ARBA00022840"/>
    </source>
</evidence>